<feature type="domain" description="Coenzyme F420:L-glutamate ligase-like" evidence="8">
    <location>
        <begin position="25"/>
        <end position="219"/>
    </location>
</feature>
<gene>
    <name evidence="9" type="primary">cofE</name>
    <name evidence="9" type="ORF">ESP51_07660</name>
</gene>
<name>A0A4Q2L4H3_9MICO</name>
<accession>A0A4Q2L4H3</accession>
<keyword evidence="5" id="KW-0630">Potassium</keyword>
<dbReference type="PANTHER" id="PTHR47917:SF1">
    <property type="entry name" value="COENZYME F420:L-GLUTAMATE LIGASE"/>
    <property type="match status" value="1"/>
</dbReference>
<dbReference type="GO" id="GO:0052618">
    <property type="term" value="F:coenzyme F420-0:L-glutamate ligase activity"/>
    <property type="evidence" value="ECO:0007669"/>
    <property type="project" value="UniProtKB-EC"/>
</dbReference>
<dbReference type="EMBL" id="SDPN01000010">
    <property type="protein sequence ID" value="RXZ71760.1"/>
    <property type="molecule type" value="Genomic_DNA"/>
</dbReference>
<evidence type="ECO:0000256" key="3">
    <source>
        <dbReference type="ARBA" id="ARBA00022741"/>
    </source>
</evidence>
<evidence type="ECO:0000256" key="6">
    <source>
        <dbReference type="ARBA" id="ARBA00023134"/>
    </source>
</evidence>
<dbReference type="Gene3D" id="3.30.1330.100">
    <property type="entry name" value="CofE-like"/>
    <property type="match status" value="2"/>
</dbReference>
<evidence type="ECO:0000256" key="7">
    <source>
        <dbReference type="ARBA" id="ARBA00023211"/>
    </source>
</evidence>
<keyword evidence="2" id="KW-0479">Metal-binding</keyword>
<keyword evidence="4" id="KW-0460">Magnesium</keyword>
<comment type="caution">
    <text evidence="9">The sequence shown here is derived from an EMBL/GenBank/DDBJ whole genome shotgun (WGS) entry which is preliminary data.</text>
</comment>
<proteinExistence type="predicted"/>
<keyword evidence="7" id="KW-0464">Manganese</keyword>
<dbReference type="PANTHER" id="PTHR47917">
    <property type="match status" value="1"/>
</dbReference>
<evidence type="ECO:0000256" key="5">
    <source>
        <dbReference type="ARBA" id="ARBA00022958"/>
    </source>
</evidence>
<dbReference type="SUPFAM" id="SSF144010">
    <property type="entry name" value="CofE-like"/>
    <property type="match status" value="1"/>
</dbReference>
<dbReference type="NCBIfam" id="TIGR01916">
    <property type="entry name" value="F420_cofE"/>
    <property type="match status" value="1"/>
</dbReference>
<evidence type="ECO:0000313" key="9">
    <source>
        <dbReference type="EMBL" id="RXZ71760.1"/>
    </source>
</evidence>
<evidence type="ECO:0000256" key="1">
    <source>
        <dbReference type="ARBA" id="ARBA00022598"/>
    </source>
</evidence>
<sequence>MLPRSRSIDELGVAVKFSIEGVEGLPEIARGDDLAALIVDAVDLAEGDILVITSKIVSKAEGRFVQAADREQAITDETVRVVATRVFEGGVTRIVENRQGIIGAAAGVDASNAPDGTVLLLPVDPDASARALATGIRALTGAAVGVILSDTLGRPWREGQTDIAIGAAGVHVFEDLRGSTDAAGKPLAVTMPCVADELAGAAELVKGKSSGVPVAVVRGLGRFVGDLDLPGARSIQRPADRDLFRIGADEAYNEGYRDGFDESQAEGPLDSA</sequence>
<evidence type="ECO:0000313" key="10">
    <source>
        <dbReference type="Proteomes" id="UP000293865"/>
    </source>
</evidence>
<organism evidence="9 10">
    <name type="scientific">Agromyces albus</name>
    <dbReference type="NCBI Taxonomy" id="205332"/>
    <lineage>
        <taxon>Bacteria</taxon>
        <taxon>Bacillati</taxon>
        <taxon>Actinomycetota</taxon>
        <taxon>Actinomycetes</taxon>
        <taxon>Micrococcales</taxon>
        <taxon>Microbacteriaceae</taxon>
        <taxon>Agromyces</taxon>
    </lineage>
</organism>
<dbReference type="GO" id="GO:0005525">
    <property type="term" value="F:GTP binding"/>
    <property type="evidence" value="ECO:0007669"/>
    <property type="project" value="UniProtKB-KW"/>
</dbReference>
<dbReference type="InterPro" id="IPR002847">
    <property type="entry name" value="F420-0_gamma-glut_ligase-dom"/>
</dbReference>
<keyword evidence="10" id="KW-1185">Reference proteome</keyword>
<dbReference type="Pfam" id="PF01996">
    <property type="entry name" value="F420_ligase"/>
    <property type="match status" value="1"/>
</dbReference>
<dbReference type="OrthoDB" id="9788295at2"/>
<evidence type="ECO:0000259" key="8">
    <source>
        <dbReference type="Pfam" id="PF01996"/>
    </source>
</evidence>
<keyword evidence="3" id="KW-0547">Nucleotide-binding</keyword>
<reference evidence="9 10" key="1">
    <citation type="submission" date="2019-01" db="EMBL/GenBank/DDBJ databases">
        <title>Agromyces.</title>
        <authorList>
            <person name="Li J."/>
        </authorList>
    </citation>
    <scope>NUCLEOTIDE SEQUENCE [LARGE SCALE GENOMIC DNA]</scope>
    <source>
        <strain evidence="9 10">DSM 15934</strain>
    </source>
</reference>
<protein>
    <submittedName>
        <fullName evidence="9">Coenzyme F420-0:L-glutamate ligase</fullName>
        <ecNumber evidence="9">6.3.2.31</ecNumber>
    </submittedName>
</protein>
<dbReference type="AlphaFoldDB" id="A0A4Q2L4H3"/>
<dbReference type="InterPro" id="IPR008225">
    <property type="entry name" value="F420-0_g-glutamyl_ligase"/>
</dbReference>
<dbReference type="Proteomes" id="UP000293865">
    <property type="component" value="Unassembled WGS sequence"/>
</dbReference>
<evidence type="ECO:0000256" key="2">
    <source>
        <dbReference type="ARBA" id="ARBA00022723"/>
    </source>
</evidence>
<keyword evidence="6" id="KW-0342">GTP-binding</keyword>
<keyword evidence="1 9" id="KW-0436">Ligase</keyword>
<dbReference type="EC" id="6.3.2.31" evidence="9"/>
<dbReference type="GO" id="GO:0046872">
    <property type="term" value="F:metal ion binding"/>
    <property type="evidence" value="ECO:0007669"/>
    <property type="project" value="UniProtKB-KW"/>
</dbReference>
<evidence type="ECO:0000256" key="4">
    <source>
        <dbReference type="ARBA" id="ARBA00022842"/>
    </source>
</evidence>